<comment type="caution">
    <text evidence="2">The sequence shown here is derived from an EMBL/GenBank/DDBJ whole genome shotgun (WGS) entry which is preliminary data.</text>
</comment>
<dbReference type="RefSeq" id="WP_377906649.1">
    <property type="nucleotide sequence ID" value="NZ_JBHRZS010000007.1"/>
</dbReference>
<dbReference type="Proteomes" id="UP001595805">
    <property type="component" value="Unassembled WGS sequence"/>
</dbReference>
<evidence type="ECO:0000313" key="2">
    <source>
        <dbReference type="EMBL" id="MFC3881310.1"/>
    </source>
</evidence>
<dbReference type="InterPro" id="IPR010496">
    <property type="entry name" value="AL/BT2_dom"/>
</dbReference>
<proteinExistence type="predicted"/>
<name>A0ABV8AWL0_9BACT</name>
<dbReference type="Pfam" id="PF06439">
    <property type="entry name" value="3keto-disac_hyd"/>
    <property type="match status" value="1"/>
</dbReference>
<dbReference type="Gene3D" id="2.60.120.560">
    <property type="entry name" value="Exo-inulinase, domain 1"/>
    <property type="match status" value="1"/>
</dbReference>
<protein>
    <submittedName>
        <fullName evidence="2">DUF1080 domain-containing protein</fullName>
    </submittedName>
</protein>
<gene>
    <name evidence="2" type="ORF">ACFOSV_14045</name>
</gene>
<feature type="domain" description="3-keto-alpha-glucoside-1,2-lyase/3-keto-2-hydroxy-glucal hydratase" evidence="1">
    <location>
        <begin position="38"/>
        <end position="194"/>
    </location>
</feature>
<evidence type="ECO:0000259" key="1">
    <source>
        <dbReference type="Pfam" id="PF06439"/>
    </source>
</evidence>
<dbReference type="EMBL" id="JBHRZS010000007">
    <property type="protein sequence ID" value="MFC3881310.1"/>
    <property type="molecule type" value="Genomic_DNA"/>
</dbReference>
<accession>A0ABV8AWL0</accession>
<keyword evidence="3" id="KW-1185">Reference proteome</keyword>
<sequence length="200" mass="22557">MNSKRNLSSPLTFLKAICLGFLFTCLLSCNQSKGTLESDFEGWEIFGAADWTIEEGILHGTVNDTVGFVMSKAAYSSFRLTVEFKPNSSINSGIYLRCQNKEISFVDCYEFNIWDLHPNQDFRTGAVVNIAPPLNYVETIDQWNTYEIELKDNKLKAWVNGVQTVDLEDPSLKEGFIALQAMGSGEVSFRKLKIQDLSKK</sequence>
<organism evidence="2 3">
    <name type="scientific">Algoriphagus namhaensis</name>
    <dbReference type="NCBI Taxonomy" id="915353"/>
    <lineage>
        <taxon>Bacteria</taxon>
        <taxon>Pseudomonadati</taxon>
        <taxon>Bacteroidota</taxon>
        <taxon>Cytophagia</taxon>
        <taxon>Cytophagales</taxon>
        <taxon>Cyclobacteriaceae</taxon>
        <taxon>Algoriphagus</taxon>
    </lineage>
</organism>
<evidence type="ECO:0000313" key="3">
    <source>
        <dbReference type="Proteomes" id="UP001595805"/>
    </source>
</evidence>
<reference evidence="3" key="1">
    <citation type="journal article" date="2019" name="Int. J. Syst. Evol. Microbiol.">
        <title>The Global Catalogue of Microorganisms (GCM) 10K type strain sequencing project: providing services to taxonomists for standard genome sequencing and annotation.</title>
        <authorList>
            <consortium name="The Broad Institute Genomics Platform"/>
            <consortium name="The Broad Institute Genome Sequencing Center for Infectious Disease"/>
            <person name="Wu L."/>
            <person name="Ma J."/>
        </authorList>
    </citation>
    <scope>NUCLEOTIDE SEQUENCE [LARGE SCALE GENOMIC DNA]</scope>
    <source>
        <strain evidence="3">CCUG 60523</strain>
    </source>
</reference>